<dbReference type="OrthoDB" id="9808310at2"/>
<dbReference type="Gene3D" id="1.20.1290.10">
    <property type="entry name" value="AhpD-like"/>
    <property type="match status" value="1"/>
</dbReference>
<dbReference type="PANTHER" id="PTHR35446:SF2">
    <property type="entry name" value="CARBOXYMUCONOLACTONE DECARBOXYLASE-LIKE DOMAIN-CONTAINING PROTEIN"/>
    <property type="match status" value="1"/>
</dbReference>
<dbReference type="RefSeq" id="WP_134357492.1">
    <property type="nucleotide sequence ID" value="NZ_CP038033.1"/>
</dbReference>
<feature type="domain" description="Carboxymuconolactone decarboxylase-like" evidence="1">
    <location>
        <begin position="20"/>
        <end position="80"/>
    </location>
</feature>
<keyword evidence="3" id="KW-1185">Reference proteome</keyword>
<sequence length="103" mass="11323">MSYLPSLPKGTLLEVFKAYPALARPLHAFAETLMRGPSPFSEGEREFIAAFVSSLNGCDYCRASHAEVASRFGVDKALVEACVNDIENSGLPERLKPVLRYCQ</sequence>
<name>A0A4P7C0G6_9GAMM</name>
<dbReference type="NCBIfam" id="TIGR00778">
    <property type="entry name" value="ahpD_dom"/>
    <property type="match status" value="1"/>
</dbReference>
<accession>A0A4P7C0G6</accession>
<dbReference type="Pfam" id="PF02627">
    <property type="entry name" value="CMD"/>
    <property type="match status" value="1"/>
</dbReference>
<dbReference type="Proteomes" id="UP000294325">
    <property type="component" value="Chromosome"/>
</dbReference>
<dbReference type="KEGG" id="nwr:E3U44_07220"/>
<dbReference type="AlphaFoldDB" id="A0A4P7C0G6"/>
<reference evidence="2 3" key="1">
    <citation type="submission" date="2019-03" db="EMBL/GenBank/DDBJ databases">
        <title>The genome sequence of Nitrosococcus wardiae strain D1FHST reveals the archetypal metabolic capacity of ammonia-oxidizing Gammaproteobacteria.</title>
        <authorList>
            <person name="Wang L."/>
            <person name="Lim C.K."/>
            <person name="Hanson T.E."/>
            <person name="Dang H."/>
            <person name="Klotz M.G."/>
        </authorList>
    </citation>
    <scope>NUCLEOTIDE SEQUENCE [LARGE SCALE GENOMIC DNA]</scope>
    <source>
        <strain evidence="2 3">D1FHS</strain>
    </source>
</reference>
<dbReference type="SUPFAM" id="SSF69118">
    <property type="entry name" value="AhpD-like"/>
    <property type="match status" value="1"/>
</dbReference>
<evidence type="ECO:0000313" key="3">
    <source>
        <dbReference type="Proteomes" id="UP000294325"/>
    </source>
</evidence>
<proteinExistence type="predicted"/>
<dbReference type="InterPro" id="IPR029032">
    <property type="entry name" value="AhpD-like"/>
</dbReference>
<dbReference type="InterPro" id="IPR003779">
    <property type="entry name" value="CMD-like"/>
</dbReference>
<dbReference type="PANTHER" id="PTHR35446">
    <property type="entry name" value="SI:CH211-175M2.5"/>
    <property type="match status" value="1"/>
</dbReference>
<evidence type="ECO:0000313" key="2">
    <source>
        <dbReference type="EMBL" id="QBQ54322.1"/>
    </source>
</evidence>
<gene>
    <name evidence="2" type="ORF">E3U44_07220</name>
</gene>
<dbReference type="EMBL" id="CP038033">
    <property type="protein sequence ID" value="QBQ54322.1"/>
    <property type="molecule type" value="Genomic_DNA"/>
</dbReference>
<protein>
    <recommendedName>
        <fullName evidence="1">Carboxymuconolactone decarboxylase-like domain-containing protein</fullName>
    </recommendedName>
</protein>
<organism evidence="2 3">
    <name type="scientific">Nitrosococcus wardiae</name>
    <dbReference type="NCBI Taxonomy" id="1814290"/>
    <lineage>
        <taxon>Bacteria</taxon>
        <taxon>Pseudomonadati</taxon>
        <taxon>Pseudomonadota</taxon>
        <taxon>Gammaproteobacteria</taxon>
        <taxon>Chromatiales</taxon>
        <taxon>Chromatiaceae</taxon>
        <taxon>Nitrosococcus</taxon>
    </lineage>
</organism>
<dbReference type="InterPro" id="IPR004675">
    <property type="entry name" value="AhpD_core"/>
</dbReference>
<dbReference type="GO" id="GO:0051920">
    <property type="term" value="F:peroxiredoxin activity"/>
    <property type="evidence" value="ECO:0007669"/>
    <property type="project" value="InterPro"/>
</dbReference>
<evidence type="ECO:0000259" key="1">
    <source>
        <dbReference type="Pfam" id="PF02627"/>
    </source>
</evidence>